<protein>
    <submittedName>
        <fullName evidence="3">DHH family phosphoesterase</fullName>
    </submittedName>
</protein>
<dbReference type="InterPro" id="IPR051319">
    <property type="entry name" value="Oligoribo/pAp-PDE_c-di-AMP_PDE"/>
</dbReference>
<accession>A0ABV1FNE2</accession>
<organism evidence="3 4">
    <name type="scientific">Hallella faecis</name>
    <dbReference type="NCBI Taxonomy" id="2841596"/>
    <lineage>
        <taxon>Bacteria</taxon>
        <taxon>Pseudomonadati</taxon>
        <taxon>Bacteroidota</taxon>
        <taxon>Bacteroidia</taxon>
        <taxon>Bacteroidales</taxon>
        <taxon>Prevotellaceae</taxon>
        <taxon>Hallella</taxon>
    </lineage>
</organism>
<dbReference type="Pfam" id="PF02272">
    <property type="entry name" value="DHHA1"/>
    <property type="match status" value="1"/>
</dbReference>
<dbReference type="InterPro" id="IPR003156">
    <property type="entry name" value="DHHA1_dom"/>
</dbReference>
<dbReference type="RefSeq" id="WP_215758974.1">
    <property type="nucleotide sequence ID" value="NZ_JAHKBE010000004.1"/>
</dbReference>
<gene>
    <name evidence="3" type="ORF">AAAT34_02505</name>
</gene>
<evidence type="ECO:0000313" key="3">
    <source>
        <dbReference type="EMBL" id="MEQ2485923.1"/>
    </source>
</evidence>
<dbReference type="PANTHER" id="PTHR47618">
    <property type="entry name" value="BIFUNCTIONAL OLIGORIBONUCLEASE AND PAP PHOSPHATASE NRNA"/>
    <property type="match status" value="1"/>
</dbReference>
<dbReference type="InterPro" id="IPR038763">
    <property type="entry name" value="DHH_sf"/>
</dbReference>
<dbReference type="Gene3D" id="3.90.1640.10">
    <property type="entry name" value="inorganic pyrophosphatase (n-terminal core)"/>
    <property type="match status" value="1"/>
</dbReference>
<reference evidence="3 4" key="1">
    <citation type="submission" date="2024-04" db="EMBL/GenBank/DDBJ databases">
        <title>Human intestinal bacterial collection.</title>
        <authorList>
            <person name="Pauvert C."/>
            <person name="Hitch T.C.A."/>
            <person name="Clavel T."/>
        </authorList>
    </citation>
    <scope>NUCLEOTIDE SEQUENCE [LARGE SCALE GENOMIC DNA]</scope>
    <source>
        <strain evidence="3 4">CLA-AA-H145</strain>
    </source>
</reference>
<dbReference type="SUPFAM" id="SSF64182">
    <property type="entry name" value="DHH phosphoesterases"/>
    <property type="match status" value="1"/>
</dbReference>
<feature type="domain" description="DHHA1" evidence="2">
    <location>
        <begin position="262"/>
        <end position="338"/>
    </location>
</feature>
<dbReference type="InterPro" id="IPR001667">
    <property type="entry name" value="DDH_dom"/>
</dbReference>
<proteinExistence type="predicted"/>
<dbReference type="Pfam" id="PF01368">
    <property type="entry name" value="DHH"/>
    <property type="match status" value="1"/>
</dbReference>
<dbReference type="Proteomes" id="UP001487296">
    <property type="component" value="Unassembled WGS sequence"/>
</dbReference>
<name>A0ABV1FNE2_9BACT</name>
<dbReference type="Gene3D" id="3.10.310.30">
    <property type="match status" value="1"/>
</dbReference>
<keyword evidence="4" id="KW-1185">Reference proteome</keyword>
<evidence type="ECO:0000313" key="4">
    <source>
        <dbReference type="Proteomes" id="UP001487296"/>
    </source>
</evidence>
<dbReference type="PANTHER" id="PTHR47618:SF1">
    <property type="entry name" value="BIFUNCTIONAL OLIGORIBONUCLEASE AND PAP PHOSPHATASE NRNA"/>
    <property type="match status" value="1"/>
</dbReference>
<evidence type="ECO:0000259" key="1">
    <source>
        <dbReference type="Pfam" id="PF01368"/>
    </source>
</evidence>
<feature type="domain" description="DDH" evidence="1">
    <location>
        <begin position="23"/>
        <end position="175"/>
    </location>
</feature>
<sequence length="346" mass="39669">MDLKLLTPEQVSQLGALVSSSSKIVILGHSRPDGDAIGSTLAWSEYLSVHYGKRSQIIVPNAYPDFLHWLPGTQCVMRYDKRPDEVERLMKEADLVFCLDFNAVERLEGMAHTLETAKAKRVLIDHHLNPTVEAHMKVSFPDLSSTSEIVFRLVWQMGDFERMTKKFAVPLYCGMMTDTGGFTYNSSSPEIFYAVCQLLTKRFDKDKIYRNVYNNYSSWAIRLRGHLMSQKLNVFDDLHACYYTLTRQEMRDYHYVRGDGEGLVNEPLRIKGMKMSISLREDDRIDNKVWVSLRSVDDFSVEEVAKRFFNGGGHLNASGGQLDCSLDEAVKITREAIKYYAEELKK</sequence>
<comment type="caution">
    <text evidence="3">The sequence shown here is derived from an EMBL/GenBank/DDBJ whole genome shotgun (WGS) entry which is preliminary data.</text>
</comment>
<dbReference type="EMBL" id="JBBNFP010000005">
    <property type="protein sequence ID" value="MEQ2485923.1"/>
    <property type="molecule type" value="Genomic_DNA"/>
</dbReference>
<evidence type="ECO:0000259" key="2">
    <source>
        <dbReference type="Pfam" id="PF02272"/>
    </source>
</evidence>